<dbReference type="SUPFAM" id="SSF53448">
    <property type="entry name" value="Nucleotide-diphospho-sugar transferases"/>
    <property type="match status" value="1"/>
</dbReference>
<name>A0A941ZYI8_9BACT</name>
<evidence type="ECO:0000256" key="1">
    <source>
        <dbReference type="ARBA" id="ARBA00006739"/>
    </source>
</evidence>
<evidence type="ECO:0000256" key="3">
    <source>
        <dbReference type="ARBA" id="ARBA00022679"/>
    </source>
</evidence>
<evidence type="ECO:0000259" key="4">
    <source>
        <dbReference type="Pfam" id="PF00535"/>
    </source>
</evidence>
<dbReference type="Pfam" id="PF00535">
    <property type="entry name" value="Glycos_transf_2"/>
    <property type="match status" value="1"/>
</dbReference>
<accession>A0A941ZYI8</accession>
<evidence type="ECO:0000313" key="5">
    <source>
        <dbReference type="EMBL" id="MBS1257205.1"/>
    </source>
</evidence>
<dbReference type="Proteomes" id="UP000722750">
    <property type="component" value="Unassembled WGS sequence"/>
</dbReference>
<evidence type="ECO:0000313" key="6">
    <source>
        <dbReference type="Proteomes" id="UP000722750"/>
    </source>
</evidence>
<dbReference type="Gene3D" id="3.90.550.10">
    <property type="entry name" value="Spore Coat Polysaccharide Biosynthesis Protein SpsA, Chain A"/>
    <property type="match status" value="1"/>
</dbReference>
<organism evidence="5 6">
    <name type="scientific">Candidatus Scalindua arabica</name>
    <dbReference type="NCBI Taxonomy" id="1127984"/>
    <lineage>
        <taxon>Bacteria</taxon>
        <taxon>Pseudomonadati</taxon>
        <taxon>Planctomycetota</taxon>
        <taxon>Candidatus Brocadiia</taxon>
        <taxon>Candidatus Brocadiales</taxon>
        <taxon>Candidatus Scalinduaceae</taxon>
        <taxon>Candidatus Scalindua</taxon>
    </lineage>
</organism>
<protein>
    <recommendedName>
        <fullName evidence="4">Glycosyltransferase 2-like domain-containing protein</fullName>
    </recommendedName>
</protein>
<sequence length="313" mass="36231">MERSFKPTINIIILNYNGRDLLAECMPSIVEASHTSKYSCKVTVIDNVSTDGSIEFVKAEFCDVEVVEAKENLVLCSYNDVLRIIKDDIVILLNNDIKVRNDFVDPLVERFKDEDTFLVSPKSYYFDGRYEGGRSYAFIKYGVFGTDHFFKEDCEQANEKSYTFASGYGAFDREKFIELGGYDDLYLPGRLEDADLCFRAWKMGYKCYYEPESVVYHKGAESFKDNFGVNGTLVINFRNVFLFMWKNISSPLFLLEHIVLLFPRLIFACLRGQTEFVYGFLKAIPLLPKAVKRRNPENCLFTDRDVFEMVRHG</sequence>
<gene>
    <name evidence="5" type="ORF">MAG551_00241</name>
</gene>
<keyword evidence="2" id="KW-0328">Glycosyltransferase</keyword>
<evidence type="ECO:0000256" key="2">
    <source>
        <dbReference type="ARBA" id="ARBA00022676"/>
    </source>
</evidence>
<comment type="caution">
    <text evidence="5">The sequence shown here is derived from an EMBL/GenBank/DDBJ whole genome shotgun (WGS) entry which is preliminary data.</text>
</comment>
<reference evidence="5" key="1">
    <citation type="journal article" date="2021" name="ISME J.">
        <title>Fine-scale metabolic discontinuity in a stratified prokaryote microbiome of a Red Sea deep halocline.</title>
        <authorList>
            <person name="Michoud G."/>
            <person name="Ngugi D.K."/>
            <person name="Barozzi A."/>
            <person name="Merlino G."/>
            <person name="Calleja M.L."/>
            <person name="Delgado-Huertas A."/>
            <person name="Moran X.A.G."/>
            <person name="Daffonchio D."/>
        </authorList>
    </citation>
    <scope>NUCLEOTIDE SEQUENCE</scope>
    <source>
        <strain evidence="5">SuakinDeep_MAG55_1</strain>
    </source>
</reference>
<dbReference type="GO" id="GO:0016757">
    <property type="term" value="F:glycosyltransferase activity"/>
    <property type="evidence" value="ECO:0007669"/>
    <property type="project" value="UniProtKB-KW"/>
</dbReference>
<dbReference type="PANTHER" id="PTHR43179">
    <property type="entry name" value="RHAMNOSYLTRANSFERASE WBBL"/>
    <property type="match status" value="1"/>
</dbReference>
<proteinExistence type="inferred from homology"/>
<dbReference type="PANTHER" id="PTHR43179:SF12">
    <property type="entry name" value="GALACTOFURANOSYLTRANSFERASE GLFT2"/>
    <property type="match status" value="1"/>
</dbReference>
<dbReference type="InterPro" id="IPR029044">
    <property type="entry name" value="Nucleotide-diphossugar_trans"/>
</dbReference>
<comment type="similarity">
    <text evidence="1">Belongs to the glycosyltransferase 2 family.</text>
</comment>
<feature type="domain" description="Glycosyltransferase 2-like" evidence="4">
    <location>
        <begin position="11"/>
        <end position="178"/>
    </location>
</feature>
<dbReference type="InterPro" id="IPR001173">
    <property type="entry name" value="Glyco_trans_2-like"/>
</dbReference>
<keyword evidence="3" id="KW-0808">Transferase</keyword>
<dbReference type="AlphaFoldDB" id="A0A941ZYI8"/>
<dbReference type="EMBL" id="JAANXD010000015">
    <property type="protein sequence ID" value="MBS1257205.1"/>
    <property type="molecule type" value="Genomic_DNA"/>
</dbReference>